<feature type="compositionally biased region" description="Acidic residues" evidence="1">
    <location>
        <begin position="12"/>
        <end position="23"/>
    </location>
</feature>
<accession>K5X1H1</accession>
<dbReference type="STRING" id="650164.K5X1H1"/>
<evidence type="ECO:0000313" key="2">
    <source>
        <dbReference type="EMBL" id="EKM56622.1"/>
    </source>
</evidence>
<dbReference type="EMBL" id="JH930471">
    <property type="protein sequence ID" value="EKM56622.1"/>
    <property type="molecule type" value="Genomic_DNA"/>
</dbReference>
<dbReference type="AlphaFoldDB" id="K5X1H1"/>
<dbReference type="GeneID" id="18915893"/>
<sequence length="203" mass="23310">MSPITFATREEISDDEQVLEEDAHDMHTDDADPLIDLSDPLLSDKYKYVPRPATADSPNKSLIPKATSASTSSDPSYYVLLVFSTGQILEDHYKLAWYPTHPHELLELHAHPFLVSLPRALVEDYVRPYLEVHAWVLRLLDDFGSGSGVGERLGKVLEVADQERDKIAKKRRLKVSPWQERWVIVREGHFQVCKERKVRYAVF</sequence>
<dbReference type="InParanoid" id="K5X1H1"/>
<evidence type="ECO:0000313" key="3">
    <source>
        <dbReference type="Proteomes" id="UP000008370"/>
    </source>
</evidence>
<keyword evidence="3" id="KW-1185">Reference proteome</keyword>
<dbReference type="OrthoDB" id="3225203at2759"/>
<reference evidence="2 3" key="1">
    <citation type="journal article" date="2012" name="BMC Genomics">
        <title>Comparative genomics of the white-rot fungi, Phanerochaete carnosa and P. chrysosporium, to elucidate the genetic basis of the distinct wood types they colonize.</title>
        <authorList>
            <person name="Suzuki H."/>
            <person name="MacDonald J."/>
            <person name="Syed K."/>
            <person name="Salamov A."/>
            <person name="Hori C."/>
            <person name="Aerts A."/>
            <person name="Henrissat B."/>
            <person name="Wiebenga A."/>
            <person name="vanKuyk P.A."/>
            <person name="Barry K."/>
            <person name="Lindquist E."/>
            <person name="LaButti K."/>
            <person name="Lapidus A."/>
            <person name="Lucas S."/>
            <person name="Coutinho P."/>
            <person name="Gong Y."/>
            <person name="Samejima M."/>
            <person name="Mahadevan R."/>
            <person name="Abou-Zaid M."/>
            <person name="de Vries R.P."/>
            <person name="Igarashi K."/>
            <person name="Yadav J.S."/>
            <person name="Grigoriev I.V."/>
            <person name="Master E.R."/>
        </authorList>
    </citation>
    <scope>NUCLEOTIDE SEQUENCE [LARGE SCALE GENOMIC DNA]</scope>
    <source>
        <strain evidence="2 3">HHB-10118-sp</strain>
    </source>
</reference>
<name>K5X1H1_PHACS</name>
<dbReference type="HOGENOM" id="CLU_1349347_0_0_1"/>
<dbReference type="RefSeq" id="XP_007394464.1">
    <property type="nucleotide sequence ID" value="XM_007394402.1"/>
</dbReference>
<protein>
    <submittedName>
        <fullName evidence="2">Uncharacterized protein</fullName>
    </submittedName>
</protein>
<proteinExistence type="predicted"/>
<organism evidence="2 3">
    <name type="scientific">Phanerochaete carnosa (strain HHB-10118-sp)</name>
    <name type="common">White-rot fungus</name>
    <name type="synonym">Peniophora carnosa</name>
    <dbReference type="NCBI Taxonomy" id="650164"/>
    <lineage>
        <taxon>Eukaryota</taxon>
        <taxon>Fungi</taxon>
        <taxon>Dikarya</taxon>
        <taxon>Basidiomycota</taxon>
        <taxon>Agaricomycotina</taxon>
        <taxon>Agaricomycetes</taxon>
        <taxon>Polyporales</taxon>
        <taxon>Phanerochaetaceae</taxon>
        <taxon>Phanerochaete</taxon>
    </lineage>
</organism>
<dbReference type="Proteomes" id="UP000008370">
    <property type="component" value="Unassembled WGS sequence"/>
</dbReference>
<feature type="region of interest" description="Disordered" evidence="1">
    <location>
        <begin position="1"/>
        <end position="38"/>
    </location>
</feature>
<dbReference type="KEGG" id="pco:PHACADRAFT_253835"/>
<evidence type="ECO:0000256" key="1">
    <source>
        <dbReference type="SAM" id="MobiDB-lite"/>
    </source>
</evidence>
<gene>
    <name evidence="2" type="ORF">PHACADRAFT_253835</name>
</gene>